<dbReference type="AlphaFoldDB" id="A0A0B2VJ57"/>
<evidence type="ECO:0000313" key="2">
    <source>
        <dbReference type="Proteomes" id="UP000031036"/>
    </source>
</evidence>
<sequence length="88" mass="9879">MKRSAEASAISSNNERRATVIEENGLHSERIEKATLLQEALSKAGAVRAQRRKQVLKRLPRQLTNKDMDRIFDSLFCSPHVSDTDLGS</sequence>
<reference evidence="1 2" key="1">
    <citation type="submission" date="2014-11" db="EMBL/GenBank/DDBJ databases">
        <title>Genetic blueprint of the zoonotic pathogen Toxocara canis.</title>
        <authorList>
            <person name="Zhu X.-Q."/>
            <person name="Korhonen P.K."/>
            <person name="Cai H."/>
            <person name="Young N.D."/>
            <person name="Nejsum P."/>
            <person name="von Samson-Himmelstjerna G."/>
            <person name="Boag P.R."/>
            <person name="Tan P."/>
            <person name="Li Q."/>
            <person name="Min J."/>
            <person name="Yang Y."/>
            <person name="Wang X."/>
            <person name="Fang X."/>
            <person name="Hall R.S."/>
            <person name="Hofmann A."/>
            <person name="Sternberg P.W."/>
            <person name="Jex A.R."/>
            <person name="Gasser R.B."/>
        </authorList>
    </citation>
    <scope>NUCLEOTIDE SEQUENCE [LARGE SCALE GENOMIC DNA]</scope>
    <source>
        <strain evidence="1">PN_DK_2014</strain>
    </source>
</reference>
<keyword evidence="2" id="KW-1185">Reference proteome</keyword>
<dbReference type="Proteomes" id="UP000031036">
    <property type="component" value="Unassembled WGS sequence"/>
</dbReference>
<name>A0A0B2VJ57_TOXCA</name>
<proteinExistence type="predicted"/>
<protein>
    <submittedName>
        <fullName evidence="1">Uncharacterized protein</fullName>
    </submittedName>
</protein>
<gene>
    <name evidence="1" type="ORF">Tcan_18010</name>
</gene>
<evidence type="ECO:0000313" key="1">
    <source>
        <dbReference type="EMBL" id="KHN81477.1"/>
    </source>
</evidence>
<accession>A0A0B2VJ57</accession>
<dbReference type="EMBL" id="JPKZ01001512">
    <property type="protein sequence ID" value="KHN81477.1"/>
    <property type="molecule type" value="Genomic_DNA"/>
</dbReference>
<comment type="caution">
    <text evidence="1">The sequence shown here is derived from an EMBL/GenBank/DDBJ whole genome shotgun (WGS) entry which is preliminary data.</text>
</comment>
<organism evidence="1 2">
    <name type="scientific">Toxocara canis</name>
    <name type="common">Canine roundworm</name>
    <dbReference type="NCBI Taxonomy" id="6265"/>
    <lineage>
        <taxon>Eukaryota</taxon>
        <taxon>Metazoa</taxon>
        <taxon>Ecdysozoa</taxon>
        <taxon>Nematoda</taxon>
        <taxon>Chromadorea</taxon>
        <taxon>Rhabditida</taxon>
        <taxon>Spirurina</taxon>
        <taxon>Ascaridomorpha</taxon>
        <taxon>Ascaridoidea</taxon>
        <taxon>Toxocaridae</taxon>
        <taxon>Toxocara</taxon>
    </lineage>
</organism>